<comment type="function">
    <text evidence="4">Non-catalytic component of the proteasome.</text>
</comment>
<comment type="subcellular location">
    <subcellularLocation>
        <location evidence="4">Cytoplasm</location>
    </subcellularLocation>
    <subcellularLocation>
        <location evidence="4">Nucleus</location>
    </subcellularLocation>
</comment>
<evidence type="ECO:0000313" key="5">
    <source>
        <dbReference type="EMBL" id="ANM86170.1"/>
    </source>
</evidence>
<dbReference type="Gene3D" id="3.60.20.10">
    <property type="entry name" value="Glutamine Phosphoribosylpyrophosphate, subunit 1, domain 1"/>
    <property type="match status" value="1"/>
</dbReference>
<dbReference type="InterPro" id="IPR029055">
    <property type="entry name" value="Ntn_hydrolases_N"/>
</dbReference>
<evidence type="ECO:0000256" key="1">
    <source>
        <dbReference type="ARBA" id="ARBA00022490"/>
    </source>
</evidence>
<dbReference type="GO" id="GO:0005737">
    <property type="term" value="C:cytoplasm"/>
    <property type="evidence" value="ECO:0007669"/>
    <property type="project" value="UniProtKB-SubCell"/>
</dbReference>
<dbReference type="Pfam" id="PF00227">
    <property type="entry name" value="Proteasome"/>
    <property type="match status" value="1"/>
</dbReference>
<dbReference type="GO" id="GO:0051603">
    <property type="term" value="P:proteolysis involved in protein catabolic process"/>
    <property type="evidence" value="ECO:0007669"/>
    <property type="project" value="InterPro"/>
</dbReference>
<dbReference type="AlphaFoldDB" id="A0A192ZIE1"/>
<keyword evidence="3 4" id="KW-0539">Nucleus</keyword>
<dbReference type="CDD" id="cd03760">
    <property type="entry name" value="proteasome_beta_type_4"/>
    <property type="match status" value="1"/>
</dbReference>
<dbReference type="InterPro" id="IPR023333">
    <property type="entry name" value="Proteasome_suB-type"/>
</dbReference>
<dbReference type="EMBL" id="KX235441">
    <property type="protein sequence ID" value="ANM86170.1"/>
    <property type="molecule type" value="mRNA"/>
</dbReference>
<proteinExistence type="evidence at transcript level"/>
<dbReference type="GO" id="GO:0019774">
    <property type="term" value="C:proteasome core complex, beta-subunit complex"/>
    <property type="evidence" value="ECO:0007669"/>
    <property type="project" value="UniProtKB-UniRule"/>
</dbReference>
<reference evidence="5" key="1">
    <citation type="submission" date="2016-05" db="EMBL/GenBank/DDBJ databases">
        <title>Novel hydrogenosomes in the microaerophilic jakobid Stygiella incarcerata.</title>
        <authorList>
            <person name="Leger M.M."/>
            <person name="Eme L."/>
            <person name="Hug L.A."/>
            <person name="Roger A.J."/>
        </authorList>
    </citation>
    <scope>NUCLEOTIDE SEQUENCE</scope>
</reference>
<dbReference type="InterPro" id="IPR016050">
    <property type="entry name" value="Proteasome_bsu_CS"/>
</dbReference>
<evidence type="ECO:0000256" key="4">
    <source>
        <dbReference type="PIRNR" id="PIRNR001213"/>
    </source>
</evidence>
<dbReference type="PANTHER" id="PTHR32194">
    <property type="entry name" value="METALLOPROTEASE TLDD"/>
    <property type="match status" value="1"/>
</dbReference>
<gene>
    <name evidence="5" type="primary">psmb-N</name>
</gene>
<evidence type="ECO:0000256" key="3">
    <source>
        <dbReference type="ARBA" id="ARBA00023242"/>
    </source>
</evidence>
<dbReference type="GO" id="GO:0005634">
    <property type="term" value="C:nucleus"/>
    <property type="evidence" value="ECO:0007669"/>
    <property type="project" value="UniProtKB-SubCell"/>
</dbReference>
<dbReference type="InterPro" id="IPR016295">
    <property type="entry name" value="Proteasome_beta4"/>
</dbReference>
<dbReference type="SUPFAM" id="SSF56235">
    <property type="entry name" value="N-terminal nucleophile aminohydrolases (Ntn hydrolases)"/>
    <property type="match status" value="1"/>
</dbReference>
<comment type="similarity">
    <text evidence="4">Belongs to the peptidase T1B family.</text>
</comment>
<dbReference type="PROSITE" id="PS00854">
    <property type="entry name" value="PROTEASOME_BETA_1"/>
    <property type="match status" value="1"/>
</dbReference>
<evidence type="ECO:0000256" key="2">
    <source>
        <dbReference type="ARBA" id="ARBA00022942"/>
    </source>
</evidence>
<dbReference type="PIRSF" id="PIRSF001213">
    <property type="entry name" value="Psome_endopept_beta"/>
    <property type="match status" value="1"/>
</dbReference>
<dbReference type="PANTHER" id="PTHR32194:SF6">
    <property type="entry name" value="PROTEASOME SUBUNIT BETA"/>
    <property type="match status" value="1"/>
</dbReference>
<name>A0A192ZIE1_9EUKA</name>
<dbReference type="InterPro" id="IPR001353">
    <property type="entry name" value="Proteasome_sua/b"/>
</dbReference>
<protein>
    <recommendedName>
        <fullName evidence="4">Proteasome subunit beta</fullName>
    </recommendedName>
</protein>
<sequence>MDSRQHTTDPIVTGSFVIGLKYNGGVLLGADCLASYGSLARFREIERLKAIGKHTVIGASGEYSDFQFLTRKLEEIDRQDSFTGSAITTEKSPSAFHSYVSRLMYNKRNKFDPLYNSVLVAGYSDGSAFLGMADHHGTSFVDDAIATGFGNHLAMPLLRKILEERPASTLPYEDAVEVMKTCFRVLFYRDGRTMNKFQIARVNADGTDISESFSLDTEWQFRGF</sequence>
<organism evidence="5">
    <name type="scientific">Stygiella incarcerata</name>
    <dbReference type="NCBI Taxonomy" id="1712417"/>
    <lineage>
        <taxon>Eukaryota</taxon>
        <taxon>Discoba</taxon>
        <taxon>Jakobida</taxon>
        <taxon>Andalucina</taxon>
        <taxon>Stygiellidae</taxon>
        <taxon>Stygiella</taxon>
    </lineage>
</organism>
<keyword evidence="1 4" id="KW-0963">Cytoplasm</keyword>
<dbReference type="PROSITE" id="PS51476">
    <property type="entry name" value="PROTEASOME_BETA_2"/>
    <property type="match status" value="1"/>
</dbReference>
<keyword evidence="2 4" id="KW-0647">Proteasome</keyword>
<accession>A0A192ZIE1</accession>